<dbReference type="EMBL" id="REGN01011148">
    <property type="protein sequence ID" value="RMZ97837.1"/>
    <property type="molecule type" value="Genomic_DNA"/>
</dbReference>
<evidence type="ECO:0000313" key="1">
    <source>
        <dbReference type="EMBL" id="RMZ97837.1"/>
    </source>
</evidence>
<name>A0A3M7PGM2_BRAPC</name>
<evidence type="ECO:0000313" key="2">
    <source>
        <dbReference type="Proteomes" id="UP000276133"/>
    </source>
</evidence>
<protein>
    <submittedName>
        <fullName evidence="1">Uncharacterized protein</fullName>
    </submittedName>
</protein>
<sequence length="84" mass="9670">MIIKATSIDIIYNTKIKNIILCFTIEIYFGNQNFSLLPAIEHSFNLLVVPLEPSLISKFPNFMSNIELKFYSRVEEQQPNSAES</sequence>
<gene>
    <name evidence="1" type="ORF">BpHYR1_033356</name>
</gene>
<dbReference type="AlphaFoldDB" id="A0A3M7PGM2"/>
<dbReference type="Proteomes" id="UP000276133">
    <property type="component" value="Unassembled WGS sequence"/>
</dbReference>
<proteinExistence type="predicted"/>
<organism evidence="1 2">
    <name type="scientific">Brachionus plicatilis</name>
    <name type="common">Marine rotifer</name>
    <name type="synonym">Brachionus muelleri</name>
    <dbReference type="NCBI Taxonomy" id="10195"/>
    <lineage>
        <taxon>Eukaryota</taxon>
        <taxon>Metazoa</taxon>
        <taxon>Spiralia</taxon>
        <taxon>Gnathifera</taxon>
        <taxon>Rotifera</taxon>
        <taxon>Eurotatoria</taxon>
        <taxon>Monogononta</taxon>
        <taxon>Pseudotrocha</taxon>
        <taxon>Ploima</taxon>
        <taxon>Brachionidae</taxon>
        <taxon>Brachionus</taxon>
    </lineage>
</organism>
<accession>A0A3M7PGM2</accession>
<keyword evidence="2" id="KW-1185">Reference proteome</keyword>
<reference evidence="1 2" key="1">
    <citation type="journal article" date="2018" name="Sci. Rep.">
        <title>Genomic signatures of local adaptation to the degree of environmental predictability in rotifers.</title>
        <authorList>
            <person name="Franch-Gras L."/>
            <person name="Hahn C."/>
            <person name="Garcia-Roger E.M."/>
            <person name="Carmona M.J."/>
            <person name="Serra M."/>
            <person name="Gomez A."/>
        </authorList>
    </citation>
    <scope>NUCLEOTIDE SEQUENCE [LARGE SCALE GENOMIC DNA]</scope>
    <source>
        <strain evidence="1">HYR1</strain>
    </source>
</reference>
<comment type="caution">
    <text evidence="1">The sequence shown here is derived from an EMBL/GenBank/DDBJ whole genome shotgun (WGS) entry which is preliminary data.</text>
</comment>